<evidence type="ECO:0000259" key="12">
    <source>
        <dbReference type="Pfam" id="PF07715"/>
    </source>
</evidence>
<dbReference type="PROSITE" id="PS52016">
    <property type="entry name" value="TONB_DEPENDENT_REC_3"/>
    <property type="match status" value="1"/>
</dbReference>
<feature type="signal peptide" evidence="10">
    <location>
        <begin position="1"/>
        <end position="33"/>
    </location>
</feature>
<evidence type="ECO:0000259" key="11">
    <source>
        <dbReference type="Pfam" id="PF00593"/>
    </source>
</evidence>
<evidence type="ECO:0000256" key="7">
    <source>
        <dbReference type="ARBA" id="ARBA00023237"/>
    </source>
</evidence>
<sequence length="1170" mass="129211">MNEDRKKRGLANSKFLTAVAISALFLGSGNAMATQTNTDSSLGVTEQLQTLTVSGLVVDASGEPVIGASVVEKGTTNGSITDTNGKFTLSVKPGATLKISYVGYQTQETKASRTMKIVLKEDSELLSEVVVVGYGVQKKENLTGAVASVDVNKTLEGRPIADVGRGLQGTTPGLSIVVPSGEVGSDPTIKIRGQIGSIDGGSEPLILLDNVEIPSIQMVNPDDIESISILKDAASASIYGAKAAFGVVLITSKKGAKQETINVSYSGNFSWQNISKKMEMAGIDGLDYTVNAFERVGGTKAGAFWLVDRTSFERAKEWQQKWGGKIGPNDPFVYGRDWYYGSDKGKYSMRTFDPYDYMIEEWTPAMTHNLSVNGKSGKTTFNIGLGYLSQDGLMKTAKKDDFRRWNASVKISTEFNKYVTLRAGAIYSKRDKRYAYATSSVTADPWLYLYRWGPTVPMGYNEDGQELRSPASETRQANTANIENSYANINIGATLNITKDWKFDIDYTYANEQEINNRPGTRYTAANTWGAATEKKDAAGNQIYVDENGNTVAADAAGAMPAYALSYFEYTSSGANPDHIYRKTTNANRNTLNINTNYNWQINDNNNLKAMLGMNRVTWDQKYNWNQTTKLMDLENPQYDLAYGTQTGSGGSAWDGQLGFYGRLNYNLMDKYLLEANLRYDGTSKFPSDLQWRWFPSFSLGWRASEEAFMQWAKPALSSLKFRGSWGTIGDQTVSNKLYVSTMGTGQSAWIGGDGSKVGYVGTPSAIIPSITWQDITTLDIGMDARFFNGELGVTFDWYQRDTKNMIVPIGNVSLAFGADSPKGNFGSLRTRGWEIALDYNHRFKNGLGINAMFTLSDAITEITAYGDTKSLDSWYVGKQYGEIWGYETERLYQKDDFLYNPDGSFQKVWLKGGEVYDVKTAGAKEMNKLSDPKAAYQDYLQGGDFVFGPGDVKYKDLNGDGSINDGSRTTDDHGDLKKIGNSTPRYEYGFRLGADYKGFDVSVFFQGVGKREVWGAGFLAIPGYNSADGAMPQAIAGNFWKEDRTDAFYPRAWNLGGPGLGDSGYSYNMQKQSRYLLDMSYLRIKNITVGYTLPKDLLKKVWIQKARIYFALENFVTWDNLNGLPIDPEEVSGYSMFADNDAKDNYNSGRTGVGTPTFKSMSVGIQLNF</sequence>
<dbReference type="InterPro" id="IPR023996">
    <property type="entry name" value="TonB-dep_OMP_SusC/RagA"/>
</dbReference>
<evidence type="ECO:0000256" key="9">
    <source>
        <dbReference type="RuleBase" id="RU003357"/>
    </source>
</evidence>
<accession>A0A412MXZ5</accession>
<evidence type="ECO:0000256" key="5">
    <source>
        <dbReference type="ARBA" id="ARBA00023077"/>
    </source>
</evidence>
<dbReference type="InterPro" id="IPR023997">
    <property type="entry name" value="TonB-dep_OMP_SusC/RagA_CS"/>
</dbReference>
<dbReference type="Gene3D" id="2.40.170.20">
    <property type="entry name" value="TonB-dependent receptor, beta-barrel domain"/>
    <property type="match status" value="1"/>
</dbReference>
<dbReference type="Proteomes" id="UP000285159">
    <property type="component" value="Unassembled WGS sequence"/>
</dbReference>
<evidence type="ECO:0000256" key="3">
    <source>
        <dbReference type="ARBA" id="ARBA00022452"/>
    </source>
</evidence>
<dbReference type="Gene3D" id="2.60.40.1120">
    <property type="entry name" value="Carboxypeptidase-like, regulatory domain"/>
    <property type="match status" value="1"/>
</dbReference>
<gene>
    <name evidence="13" type="ORF">DWX38_15465</name>
</gene>
<keyword evidence="3 8" id="KW-1134">Transmembrane beta strand</keyword>
<evidence type="ECO:0000256" key="8">
    <source>
        <dbReference type="PROSITE-ProRule" id="PRU01360"/>
    </source>
</evidence>
<dbReference type="InterPro" id="IPR037066">
    <property type="entry name" value="Plug_dom_sf"/>
</dbReference>
<dbReference type="Pfam" id="PF07715">
    <property type="entry name" value="Plug"/>
    <property type="match status" value="1"/>
</dbReference>
<feature type="domain" description="TonB-dependent receptor plug" evidence="12">
    <location>
        <begin position="141"/>
        <end position="247"/>
    </location>
</feature>
<protein>
    <submittedName>
        <fullName evidence="13">TonB-dependent receptor</fullName>
    </submittedName>
</protein>
<evidence type="ECO:0000313" key="13">
    <source>
        <dbReference type="EMBL" id="RGT29557.1"/>
    </source>
</evidence>
<dbReference type="SUPFAM" id="SSF49464">
    <property type="entry name" value="Carboxypeptidase regulatory domain-like"/>
    <property type="match status" value="1"/>
</dbReference>
<keyword evidence="2 8" id="KW-0813">Transport</keyword>
<proteinExistence type="inferred from homology"/>
<dbReference type="NCBIfam" id="TIGR04056">
    <property type="entry name" value="OMP_RagA_SusC"/>
    <property type="match status" value="1"/>
</dbReference>
<evidence type="ECO:0000256" key="10">
    <source>
        <dbReference type="SAM" id="SignalP"/>
    </source>
</evidence>
<evidence type="ECO:0000313" key="14">
    <source>
        <dbReference type="Proteomes" id="UP000285159"/>
    </source>
</evidence>
<comment type="similarity">
    <text evidence="8 9">Belongs to the TonB-dependent receptor family.</text>
</comment>
<dbReference type="Pfam" id="PF13715">
    <property type="entry name" value="CarbopepD_reg_2"/>
    <property type="match status" value="1"/>
</dbReference>
<keyword evidence="5 9" id="KW-0798">TonB box</keyword>
<feature type="chain" id="PRO_5019248103" evidence="10">
    <location>
        <begin position="34"/>
        <end position="1170"/>
    </location>
</feature>
<keyword evidence="10" id="KW-0732">Signal</keyword>
<dbReference type="InterPro" id="IPR000531">
    <property type="entry name" value="Beta-barrel_TonB"/>
</dbReference>
<dbReference type="SUPFAM" id="SSF56935">
    <property type="entry name" value="Porins"/>
    <property type="match status" value="1"/>
</dbReference>
<evidence type="ECO:0000256" key="2">
    <source>
        <dbReference type="ARBA" id="ARBA00022448"/>
    </source>
</evidence>
<comment type="caution">
    <text evidence="13">The sequence shown here is derived from an EMBL/GenBank/DDBJ whole genome shotgun (WGS) entry which is preliminary data.</text>
</comment>
<evidence type="ECO:0000256" key="1">
    <source>
        <dbReference type="ARBA" id="ARBA00004571"/>
    </source>
</evidence>
<dbReference type="InterPro" id="IPR012910">
    <property type="entry name" value="Plug_dom"/>
</dbReference>
<dbReference type="EMBL" id="QRWP01000017">
    <property type="protein sequence ID" value="RGT29557.1"/>
    <property type="molecule type" value="Genomic_DNA"/>
</dbReference>
<dbReference type="FunFam" id="2.60.40.1120:FF:000003">
    <property type="entry name" value="Outer membrane protein Omp121"/>
    <property type="match status" value="1"/>
</dbReference>
<reference evidence="13 14" key="1">
    <citation type="submission" date="2018-08" db="EMBL/GenBank/DDBJ databases">
        <title>A genome reference for cultivated species of the human gut microbiota.</title>
        <authorList>
            <person name="Zou Y."/>
            <person name="Xue W."/>
            <person name="Luo G."/>
        </authorList>
    </citation>
    <scope>NUCLEOTIDE SEQUENCE [LARGE SCALE GENOMIC DNA]</scope>
    <source>
        <strain evidence="13 14">AF19-1AC</strain>
    </source>
</reference>
<comment type="subcellular location">
    <subcellularLocation>
        <location evidence="1 8">Cell outer membrane</location>
        <topology evidence="1 8">Multi-pass membrane protein</topology>
    </subcellularLocation>
</comment>
<dbReference type="GO" id="GO:0009279">
    <property type="term" value="C:cell outer membrane"/>
    <property type="evidence" value="ECO:0007669"/>
    <property type="project" value="UniProtKB-SubCell"/>
</dbReference>
<evidence type="ECO:0000256" key="6">
    <source>
        <dbReference type="ARBA" id="ARBA00023136"/>
    </source>
</evidence>
<dbReference type="Pfam" id="PF00593">
    <property type="entry name" value="TonB_dep_Rec_b-barrel"/>
    <property type="match status" value="1"/>
</dbReference>
<dbReference type="AlphaFoldDB" id="A0A412MXZ5"/>
<dbReference type="Gene3D" id="2.170.130.10">
    <property type="entry name" value="TonB-dependent receptor, plug domain"/>
    <property type="match status" value="1"/>
</dbReference>
<keyword evidence="7 8" id="KW-0998">Cell outer membrane</keyword>
<keyword evidence="13" id="KW-0675">Receptor</keyword>
<dbReference type="RefSeq" id="WP_118469147.1">
    <property type="nucleotide sequence ID" value="NZ_CAJLSL010000008.1"/>
</dbReference>
<keyword evidence="6 8" id="KW-0472">Membrane</keyword>
<feature type="domain" description="TonB-dependent receptor-like beta-barrel" evidence="11">
    <location>
        <begin position="451"/>
        <end position="880"/>
    </location>
</feature>
<dbReference type="InterPro" id="IPR036942">
    <property type="entry name" value="Beta-barrel_TonB_sf"/>
</dbReference>
<dbReference type="NCBIfam" id="TIGR04057">
    <property type="entry name" value="SusC_RagA_signa"/>
    <property type="match status" value="1"/>
</dbReference>
<evidence type="ECO:0000256" key="4">
    <source>
        <dbReference type="ARBA" id="ARBA00022692"/>
    </source>
</evidence>
<keyword evidence="4 8" id="KW-0812">Transmembrane</keyword>
<dbReference type="InterPro" id="IPR008969">
    <property type="entry name" value="CarboxyPept-like_regulatory"/>
</dbReference>
<name>A0A412MXZ5_9BACE</name>
<dbReference type="InterPro" id="IPR039426">
    <property type="entry name" value="TonB-dep_rcpt-like"/>
</dbReference>
<organism evidence="13 14">
    <name type="scientific">Bacteroides clarus</name>
    <dbReference type="NCBI Taxonomy" id="626929"/>
    <lineage>
        <taxon>Bacteria</taxon>
        <taxon>Pseudomonadati</taxon>
        <taxon>Bacteroidota</taxon>
        <taxon>Bacteroidia</taxon>
        <taxon>Bacteroidales</taxon>
        <taxon>Bacteroidaceae</taxon>
        <taxon>Bacteroides</taxon>
    </lineage>
</organism>